<dbReference type="InterPro" id="IPR001345">
    <property type="entry name" value="PG/BPGM_mutase_AS"/>
</dbReference>
<evidence type="ECO:0000256" key="7">
    <source>
        <dbReference type="PIRSR" id="PIRSR613078-3"/>
    </source>
</evidence>
<feature type="active site" description="Tele-phosphohistidine intermediate" evidence="4 5">
    <location>
        <position position="13"/>
    </location>
</feature>
<comment type="function">
    <text evidence="4 8">Catalyzes the interconversion of 2-phosphoglycerate and 3-phosphoglycerate.</text>
</comment>
<dbReference type="HAMAP" id="MF_01039">
    <property type="entry name" value="PGAM_GpmA"/>
    <property type="match status" value="1"/>
</dbReference>
<dbReference type="PANTHER" id="PTHR11931">
    <property type="entry name" value="PHOSPHOGLYCERATE MUTASE"/>
    <property type="match status" value="1"/>
</dbReference>
<dbReference type="SMART" id="SM00855">
    <property type="entry name" value="PGAM"/>
    <property type="match status" value="1"/>
</dbReference>
<feature type="site" description="Transition state stabilizer" evidence="4 7">
    <location>
        <position position="186"/>
    </location>
</feature>
<dbReference type="SUPFAM" id="SSF53254">
    <property type="entry name" value="Phosphoglycerate mutase-like"/>
    <property type="match status" value="1"/>
</dbReference>
<dbReference type="CDD" id="cd07067">
    <property type="entry name" value="HP_PGM_like"/>
    <property type="match status" value="1"/>
</dbReference>
<sequence>MSGKAAKLVLIRHGQSVWNERNLFTGWVDIPLSQKGIEEALNAGDRINNIPFDVIYLSTLVRAEMTAMLAMSRHNQDRVPCIIHRKDKEFMEMAKIHDPATEKMTIPTYCHADLNERMYGKLQGLDKDETKKKFGEAQFKLWRRSFATPPPEGESLEMTANRTLPFFKEGIIPHLEKGENILISAHGNSLRSIVMHLDSLSHDEVVKLEIPTGEPICYHFENGSWKKQCIDECNKEFA</sequence>
<feature type="binding site" evidence="4 6">
    <location>
        <begin position="116"/>
        <end position="119"/>
    </location>
    <ligand>
        <name>substrate</name>
    </ligand>
</feature>
<dbReference type="UniPathway" id="UPA00109">
    <property type="reaction ID" value="UER00186"/>
</dbReference>
<feature type="binding site" evidence="4 6">
    <location>
        <position position="62"/>
    </location>
    <ligand>
        <name>substrate</name>
    </ligand>
</feature>
<evidence type="ECO:0000313" key="9">
    <source>
        <dbReference type="EMBL" id="PCI92926.1"/>
    </source>
</evidence>
<dbReference type="AlphaFoldDB" id="A0A2A4YDM1"/>
<comment type="caution">
    <text evidence="9">The sequence shown here is derived from an EMBL/GenBank/DDBJ whole genome shotgun (WGS) entry which is preliminary data.</text>
</comment>
<feature type="active site" description="Proton donor/acceptor" evidence="4 5">
    <location>
        <position position="116"/>
    </location>
</feature>
<organism evidence="9 10">
    <name type="scientific">Aerophobetes bacterium</name>
    <dbReference type="NCBI Taxonomy" id="2030807"/>
    <lineage>
        <taxon>Bacteria</taxon>
        <taxon>Candidatus Aerophobota</taxon>
    </lineage>
</organism>
<keyword evidence="4" id="KW-0312">Gluconeogenesis</keyword>
<dbReference type="GO" id="GO:0004619">
    <property type="term" value="F:phosphoglycerate mutase activity"/>
    <property type="evidence" value="ECO:0007669"/>
    <property type="project" value="UniProtKB-UniRule"/>
</dbReference>
<evidence type="ECO:0000256" key="5">
    <source>
        <dbReference type="PIRSR" id="PIRSR613078-1"/>
    </source>
</evidence>
<evidence type="ECO:0000256" key="6">
    <source>
        <dbReference type="PIRSR" id="PIRSR613078-2"/>
    </source>
</evidence>
<keyword evidence="3 4" id="KW-0413">Isomerase</keyword>
<dbReference type="PROSITE" id="PS00175">
    <property type="entry name" value="PG_MUTASE"/>
    <property type="match status" value="1"/>
</dbReference>
<dbReference type="InterPro" id="IPR013078">
    <property type="entry name" value="His_Pase_superF_clade-1"/>
</dbReference>
<comment type="catalytic activity">
    <reaction evidence="4 8">
        <text>(2R)-2-phosphoglycerate = (2R)-3-phosphoglycerate</text>
        <dbReference type="Rhea" id="RHEA:15901"/>
        <dbReference type="ChEBI" id="CHEBI:58272"/>
        <dbReference type="ChEBI" id="CHEBI:58289"/>
        <dbReference type="EC" id="5.4.2.11"/>
    </reaction>
</comment>
<name>A0A2A4YDM1_UNCAE</name>
<dbReference type="EC" id="5.4.2.11" evidence="4 8"/>
<feature type="binding site" evidence="4 6">
    <location>
        <begin position="25"/>
        <end position="26"/>
    </location>
    <ligand>
        <name>substrate</name>
    </ligand>
</feature>
<dbReference type="Pfam" id="PF00300">
    <property type="entry name" value="His_Phos_1"/>
    <property type="match status" value="2"/>
</dbReference>
<evidence type="ECO:0000313" key="10">
    <source>
        <dbReference type="Proteomes" id="UP000217838"/>
    </source>
</evidence>
<evidence type="ECO:0000256" key="8">
    <source>
        <dbReference type="RuleBase" id="RU004512"/>
    </source>
</evidence>
<dbReference type="GO" id="GO:0006094">
    <property type="term" value="P:gluconeogenesis"/>
    <property type="evidence" value="ECO:0007669"/>
    <property type="project" value="UniProtKB-UniRule"/>
</dbReference>
<dbReference type="NCBIfam" id="NF002217">
    <property type="entry name" value="PRK01112.1"/>
    <property type="match status" value="1"/>
</dbReference>
<evidence type="ECO:0000256" key="3">
    <source>
        <dbReference type="ARBA" id="ARBA00023235"/>
    </source>
</evidence>
<protein>
    <recommendedName>
        <fullName evidence="4 8">2,3-bisphosphoglycerate-dependent phosphoglycerate mutase</fullName>
        <shortName evidence="4">BPG-dependent PGAM</shortName>
        <shortName evidence="4">PGAM</shortName>
        <shortName evidence="4">Phosphoglyceromutase</shortName>
        <shortName evidence="4">dPGM</shortName>
        <ecNumber evidence="4 8">5.4.2.11</ecNumber>
    </recommendedName>
</protein>
<dbReference type="InterPro" id="IPR005952">
    <property type="entry name" value="Phosphogly_mut1"/>
</dbReference>
<evidence type="ECO:0000256" key="2">
    <source>
        <dbReference type="ARBA" id="ARBA00023152"/>
    </source>
</evidence>
<evidence type="ECO:0000256" key="1">
    <source>
        <dbReference type="ARBA" id="ARBA00006717"/>
    </source>
</evidence>
<accession>A0A2A4YDM1</accession>
<comment type="pathway">
    <text evidence="4 8">Carbohydrate degradation; glycolysis; pyruvate from D-glyceraldehyde 3-phosphate: step 3/5.</text>
</comment>
<keyword evidence="2 4" id="KW-0324">Glycolysis</keyword>
<evidence type="ECO:0000256" key="4">
    <source>
        <dbReference type="HAMAP-Rule" id="MF_01039"/>
    </source>
</evidence>
<dbReference type="GO" id="GO:0006096">
    <property type="term" value="P:glycolytic process"/>
    <property type="evidence" value="ECO:0007669"/>
    <property type="project" value="UniProtKB-UniRule"/>
</dbReference>
<comment type="similarity">
    <text evidence="1 4">Belongs to the phosphoglycerate mutase family. BPG-dependent PGAM subfamily.</text>
</comment>
<feature type="binding site" evidence="4 6">
    <location>
        <begin position="187"/>
        <end position="188"/>
    </location>
    <ligand>
        <name>substrate</name>
    </ligand>
</feature>
<gene>
    <name evidence="4" type="primary">gpmA</name>
    <name evidence="9" type="ORF">COB11_06285</name>
</gene>
<proteinExistence type="inferred from homology"/>
<dbReference type="Proteomes" id="UP000217838">
    <property type="component" value="Unassembled WGS sequence"/>
</dbReference>
<dbReference type="EMBL" id="NVUU01000079">
    <property type="protein sequence ID" value="PCI92926.1"/>
    <property type="molecule type" value="Genomic_DNA"/>
</dbReference>
<dbReference type="Gene3D" id="3.40.50.1240">
    <property type="entry name" value="Phosphoglycerate mutase-like"/>
    <property type="match status" value="1"/>
</dbReference>
<feature type="binding site" evidence="4 6">
    <location>
        <begin position="143"/>
        <end position="144"/>
    </location>
    <ligand>
        <name>substrate</name>
    </ligand>
</feature>
<dbReference type="InterPro" id="IPR029033">
    <property type="entry name" value="His_PPase_superfam"/>
</dbReference>
<reference evidence="10" key="1">
    <citation type="submission" date="2017-08" db="EMBL/GenBank/DDBJ databases">
        <title>A dynamic microbial community with high functional redundancy inhabits the cold, oxic subseafloor aquifer.</title>
        <authorList>
            <person name="Tully B.J."/>
            <person name="Wheat C.G."/>
            <person name="Glazer B.T."/>
            <person name="Huber J.A."/>
        </authorList>
    </citation>
    <scope>NUCLEOTIDE SEQUENCE [LARGE SCALE GENOMIC DNA]</scope>
</reference>
<dbReference type="NCBIfam" id="TIGR01258">
    <property type="entry name" value="pgm_1"/>
    <property type="match status" value="1"/>
</dbReference>
<feature type="binding site" evidence="4 6">
    <location>
        <position position="127"/>
    </location>
    <ligand>
        <name>substrate</name>
    </ligand>
</feature>
<feature type="binding site" evidence="4 6">
    <location>
        <begin position="12"/>
        <end position="19"/>
    </location>
    <ligand>
        <name>substrate</name>
    </ligand>
</feature>